<dbReference type="AlphaFoldDB" id="A0A9D5HIB5"/>
<accession>A0A9D5HIB5</accession>
<sequence length="198" mass="22174">MGNACINSGCRGPAKIVFWGGNTMFLPEKQLARELMFEYPDHMVCHADSFFIGHPLPILSLSDELRSSETYFVVPVDCFPCQTLTPASLAILASSCKGPPVNFGQCSFEYVKGENGRMLIKVPPEFLIRLFAGDQEKRSSTGEDAEQTSSLCSTPELRRHYAQLVGSRDRPWSPKLDTISEAKIRFSPVKLLRLERRL</sequence>
<dbReference type="Proteomes" id="UP001085076">
    <property type="component" value="Miscellaneous, Linkage group lg03"/>
</dbReference>
<dbReference type="InterPro" id="IPR025322">
    <property type="entry name" value="PADRE_dom"/>
</dbReference>
<comment type="caution">
    <text evidence="1">The sequence shown here is derived from an EMBL/GenBank/DDBJ whole genome shotgun (WGS) entry which is preliminary data.</text>
</comment>
<name>A0A9D5HIB5_9LILI</name>
<evidence type="ECO:0000313" key="1">
    <source>
        <dbReference type="EMBL" id="KAJ0977524.1"/>
    </source>
</evidence>
<dbReference type="EMBL" id="JAGGNH010000003">
    <property type="protein sequence ID" value="KAJ0977524.1"/>
    <property type="molecule type" value="Genomic_DNA"/>
</dbReference>
<reference evidence="1" key="2">
    <citation type="journal article" date="2022" name="Hortic Res">
        <title>The genome of Dioscorea zingiberensis sheds light on the biosynthesis, origin and evolution of the medicinally important diosgenin saponins.</title>
        <authorList>
            <person name="Li Y."/>
            <person name="Tan C."/>
            <person name="Li Z."/>
            <person name="Guo J."/>
            <person name="Li S."/>
            <person name="Chen X."/>
            <person name="Wang C."/>
            <person name="Dai X."/>
            <person name="Yang H."/>
            <person name="Song W."/>
            <person name="Hou L."/>
            <person name="Xu J."/>
            <person name="Tong Z."/>
            <person name="Xu A."/>
            <person name="Yuan X."/>
            <person name="Wang W."/>
            <person name="Yang Q."/>
            <person name="Chen L."/>
            <person name="Sun Z."/>
            <person name="Wang K."/>
            <person name="Pan B."/>
            <person name="Chen J."/>
            <person name="Bao Y."/>
            <person name="Liu F."/>
            <person name="Qi X."/>
            <person name="Gang D.R."/>
            <person name="Wen J."/>
            <person name="Li J."/>
        </authorList>
    </citation>
    <scope>NUCLEOTIDE SEQUENCE</scope>
    <source>
        <strain evidence="1">Dzin_1.0</strain>
    </source>
</reference>
<proteinExistence type="predicted"/>
<gene>
    <name evidence="1" type="ORF">J5N97_012998</name>
</gene>
<organism evidence="1 2">
    <name type="scientific">Dioscorea zingiberensis</name>
    <dbReference type="NCBI Taxonomy" id="325984"/>
    <lineage>
        <taxon>Eukaryota</taxon>
        <taxon>Viridiplantae</taxon>
        <taxon>Streptophyta</taxon>
        <taxon>Embryophyta</taxon>
        <taxon>Tracheophyta</taxon>
        <taxon>Spermatophyta</taxon>
        <taxon>Magnoliopsida</taxon>
        <taxon>Liliopsida</taxon>
        <taxon>Dioscoreales</taxon>
        <taxon>Dioscoreaceae</taxon>
        <taxon>Dioscorea</taxon>
    </lineage>
</organism>
<dbReference type="Pfam" id="PF14009">
    <property type="entry name" value="PADRE"/>
    <property type="match status" value="1"/>
</dbReference>
<keyword evidence="2" id="KW-1185">Reference proteome</keyword>
<reference evidence="1" key="1">
    <citation type="submission" date="2021-03" db="EMBL/GenBank/DDBJ databases">
        <authorList>
            <person name="Li Z."/>
            <person name="Yang C."/>
        </authorList>
    </citation>
    <scope>NUCLEOTIDE SEQUENCE</scope>
    <source>
        <strain evidence="1">Dzin_1.0</strain>
        <tissue evidence="1">Leaf</tissue>
    </source>
</reference>
<dbReference type="PANTHER" id="PTHR33052">
    <property type="entry name" value="DUF4228 DOMAIN PROTEIN-RELATED"/>
    <property type="match status" value="1"/>
</dbReference>
<dbReference type="OrthoDB" id="1899115at2759"/>
<protein>
    <submittedName>
        <fullName evidence="1">Uncharacterized protein</fullName>
    </submittedName>
</protein>
<evidence type="ECO:0000313" key="2">
    <source>
        <dbReference type="Proteomes" id="UP001085076"/>
    </source>
</evidence>